<comment type="caution">
    <text evidence="1">The sequence shown here is derived from an EMBL/GenBank/DDBJ whole genome shotgun (WGS) entry which is preliminary data.</text>
</comment>
<sequence>MFKRSLASTLTQGMRAFSTARAVSSALRAGVLLQRDPIVIQQAKGLEAASDKYFEWLEYISAERFPRDFFFKKGSSAEAKWMDLEDARASEWYFDPASKPAFKSVKKVPVEDEAVVEPARLIEVQPRETQADISGDVRSLERKLDRTLYLLVKDSAADQWGLPQGAIEGDELLHEAARRNLKDICGGKMNVWMVGNGPVGHCQAGDQAEFFLKGHILAGQANPDAKLATDFKWATREEVEATVSAEYWQQVKDMLSTV</sequence>
<accession>A0ACC1IDV9</accession>
<gene>
    <name evidence="1" type="ORF">LPJ66_005588</name>
</gene>
<dbReference type="Proteomes" id="UP001150581">
    <property type="component" value="Unassembled WGS sequence"/>
</dbReference>
<name>A0ACC1IDV9_9FUNG</name>
<keyword evidence="2" id="KW-1185">Reference proteome</keyword>
<reference evidence="1" key="1">
    <citation type="submission" date="2022-07" db="EMBL/GenBank/DDBJ databases">
        <title>Phylogenomic reconstructions and comparative analyses of Kickxellomycotina fungi.</title>
        <authorList>
            <person name="Reynolds N.K."/>
            <person name="Stajich J.E."/>
            <person name="Barry K."/>
            <person name="Grigoriev I.V."/>
            <person name="Crous P."/>
            <person name="Smith M.E."/>
        </authorList>
    </citation>
    <scope>NUCLEOTIDE SEQUENCE</scope>
    <source>
        <strain evidence="1">Benny 63K</strain>
    </source>
</reference>
<evidence type="ECO:0000313" key="2">
    <source>
        <dbReference type="Proteomes" id="UP001150581"/>
    </source>
</evidence>
<protein>
    <submittedName>
        <fullName evidence="1">Uncharacterized protein</fullName>
    </submittedName>
</protein>
<organism evidence="1 2">
    <name type="scientific">Kickxella alabastrina</name>
    <dbReference type="NCBI Taxonomy" id="61397"/>
    <lineage>
        <taxon>Eukaryota</taxon>
        <taxon>Fungi</taxon>
        <taxon>Fungi incertae sedis</taxon>
        <taxon>Zoopagomycota</taxon>
        <taxon>Kickxellomycotina</taxon>
        <taxon>Kickxellomycetes</taxon>
        <taxon>Kickxellales</taxon>
        <taxon>Kickxellaceae</taxon>
        <taxon>Kickxella</taxon>
    </lineage>
</organism>
<proteinExistence type="predicted"/>
<evidence type="ECO:0000313" key="1">
    <source>
        <dbReference type="EMBL" id="KAJ1893729.1"/>
    </source>
</evidence>
<dbReference type="EMBL" id="JANBPG010000795">
    <property type="protein sequence ID" value="KAJ1893729.1"/>
    <property type="molecule type" value="Genomic_DNA"/>
</dbReference>